<keyword evidence="3" id="KW-0695">RNA-directed DNA polymerase</keyword>
<dbReference type="PROSITE" id="PS00141">
    <property type="entry name" value="ASP_PROTEASE"/>
    <property type="match status" value="1"/>
</dbReference>
<dbReference type="Gene3D" id="3.30.70.270">
    <property type="match status" value="2"/>
</dbReference>
<keyword evidence="3" id="KW-0548">Nucleotidyltransferase</keyword>
<evidence type="ECO:0000256" key="1">
    <source>
        <dbReference type="SAM" id="MobiDB-lite"/>
    </source>
</evidence>
<dbReference type="Proteomes" id="UP001151760">
    <property type="component" value="Unassembled WGS sequence"/>
</dbReference>
<dbReference type="SUPFAM" id="SSF56672">
    <property type="entry name" value="DNA/RNA polymerases"/>
    <property type="match status" value="1"/>
</dbReference>
<feature type="compositionally biased region" description="Polar residues" evidence="1">
    <location>
        <begin position="230"/>
        <end position="240"/>
    </location>
</feature>
<name>A0ABQ5AJG1_9ASTR</name>
<comment type="caution">
    <text evidence="3">The sequence shown here is derived from an EMBL/GenBank/DDBJ whole genome shotgun (WGS) entry which is preliminary data.</text>
</comment>
<dbReference type="SUPFAM" id="SSF50630">
    <property type="entry name" value="Acid proteases"/>
    <property type="match status" value="1"/>
</dbReference>
<keyword evidence="3" id="KW-0808">Transferase</keyword>
<dbReference type="InterPro" id="IPR043502">
    <property type="entry name" value="DNA/RNA_pol_sf"/>
</dbReference>
<dbReference type="InterPro" id="IPR021109">
    <property type="entry name" value="Peptidase_aspartic_dom_sf"/>
</dbReference>
<dbReference type="InterPro" id="IPR001969">
    <property type="entry name" value="Aspartic_peptidase_AS"/>
</dbReference>
<dbReference type="InterPro" id="IPR000477">
    <property type="entry name" value="RT_dom"/>
</dbReference>
<reference evidence="3" key="1">
    <citation type="journal article" date="2022" name="Int. J. Mol. Sci.">
        <title>Draft Genome of Tanacetum Coccineum: Genomic Comparison of Closely Related Tanacetum-Family Plants.</title>
        <authorList>
            <person name="Yamashiro T."/>
            <person name="Shiraishi A."/>
            <person name="Nakayama K."/>
            <person name="Satake H."/>
        </authorList>
    </citation>
    <scope>NUCLEOTIDE SEQUENCE</scope>
</reference>
<dbReference type="PANTHER" id="PTHR24559">
    <property type="entry name" value="TRANSPOSON TY3-I GAG-POL POLYPROTEIN"/>
    <property type="match status" value="1"/>
</dbReference>
<evidence type="ECO:0000259" key="2">
    <source>
        <dbReference type="PROSITE" id="PS50878"/>
    </source>
</evidence>
<dbReference type="EMBL" id="BQNB010012260">
    <property type="protein sequence ID" value="GJT01303.1"/>
    <property type="molecule type" value="Genomic_DNA"/>
</dbReference>
<dbReference type="Pfam" id="PF00078">
    <property type="entry name" value="RVT_1"/>
    <property type="match status" value="1"/>
</dbReference>
<feature type="region of interest" description="Disordered" evidence="1">
    <location>
        <begin position="42"/>
        <end position="63"/>
    </location>
</feature>
<dbReference type="InterPro" id="IPR043128">
    <property type="entry name" value="Rev_trsase/Diguanyl_cyclase"/>
</dbReference>
<dbReference type="PROSITE" id="PS50878">
    <property type="entry name" value="RT_POL"/>
    <property type="match status" value="1"/>
</dbReference>
<dbReference type="Gene3D" id="2.40.70.10">
    <property type="entry name" value="Acid Proteases"/>
    <property type="match status" value="1"/>
</dbReference>
<gene>
    <name evidence="3" type="ORF">Tco_0822472</name>
</gene>
<feature type="domain" description="Reverse transcriptase" evidence="2">
    <location>
        <begin position="547"/>
        <end position="726"/>
    </location>
</feature>
<dbReference type="CDD" id="cd01647">
    <property type="entry name" value="RT_LTR"/>
    <property type="match status" value="1"/>
</dbReference>
<dbReference type="InterPro" id="IPR053134">
    <property type="entry name" value="RNA-dir_DNA_polymerase"/>
</dbReference>
<feature type="compositionally biased region" description="Basic and acidic residues" evidence="1">
    <location>
        <begin position="42"/>
        <end position="52"/>
    </location>
</feature>
<sequence length="823" mass="92836">MPPKRRTTRATPATTTAPTITVTDAQLQALIDQGVAAALAERDASRSRDGDNIHGSGIGGRRQVPTQRECTYTDFLKCQPINFKGTEGVVGLTQWVEKMESVFLISNCAITSQVKYTSCTLQGSALTWGEIKKLESEYWNLKVRGTDLMTYNTRFQELALMCDRMFPEESAKVERYVGGLPDMIHGSVKASKPQSMQEAIEFATEMMDKKMLTAAERQAENKRKFEDTSRNNQNQQQPFKRNNVAWAYTAGPGDKKPYGGTKPLCAKCNYHHDGPCHFRNDCPKLKNGNQGNRAGNGNAVARAYVVGSAGTNPNSNVVTGTFLLNNRYASILFDTGADRSFISTAFSSLIDIIPTTLDHGYDVELADGRIIWVNTLIRGCTLNFLNHPFNIDLMPVEMGSFDVIIGMDWLAKYHAVIVCDEKLVRVPFGDKTLIFHGDGSNNGHESRLNIISCTKAQKYLLEGCPIFLAQVTMKKAEDKSKEKRLEEVPIVQDFPEVFPEDLPGIPPTRQVEFQIDLIPGAAPVARAPYRLAPSEMKELSDQLKELSDKGFIRPSSSPWGAPVLFVKKKDGSFRMCIDYRELNKLTVKNRYPLPRIDDLFDQLQGSSIYSKIDLRSGYHQLRVREEDIPKTAFRTRYGHYEFQVMPFGLTNAPAVFMDLMNRVCKPYLDKFVIVFIDDILIYSKNKQEHAEHLKLILELLKKEQLYAKFSKCEFWIPKVQFLGHVIDSQGIHVDPAKIESVKDWESPKSATEIRQFLGLAGYYRRFIEGFSKIAKPMTKLTQKKIKFEWSDKAEAAFQLIKQKLCSAPILALPEGNEDFIALL</sequence>
<protein>
    <submittedName>
        <fullName evidence="3">Reverse transcriptase domain-containing protein</fullName>
    </submittedName>
</protein>
<dbReference type="GO" id="GO:0003964">
    <property type="term" value="F:RNA-directed DNA polymerase activity"/>
    <property type="evidence" value="ECO:0007669"/>
    <property type="project" value="UniProtKB-KW"/>
</dbReference>
<dbReference type="Gene3D" id="3.10.10.10">
    <property type="entry name" value="HIV Type 1 Reverse Transcriptase, subunit A, domain 1"/>
    <property type="match status" value="1"/>
</dbReference>
<reference evidence="3" key="2">
    <citation type="submission" date="2022-01" db="EMBL/GenBank/DDBJ databases">
        <authorList>
            <person name="Yamashiro T."/>
            <person name="Shiraishi A."/>
            <person name="Satake H."/>
            <person name="Nakayama K."/>
        </authorList>
    </citation>
    <scope>NUCLEOTIDE SEQUENCE</scope>
</reference>
<feature type="compositionally biased region" description="Basic and acidic residues" evidence="1">
    <location>
        <begin position="215"/>
        <end position="229"/>
    </location>
</feature>
<dbReference type="CDD" id="cd00303">
    <property type="entry name" value="retropepsin_like"/>
    <property type="match status" value="1"/>
</dbReference>
<dbReference type="Pfam" id="PF08284">
    <property type="entry name" value="RVP_2"/>
    <property type="match status" value="1"/>
</dbReference>
<proteinExistence type="predicted"/>
<evidence type="ECO:0000313" key="3">
    <source>
        <dbReference type="EMBL" id="GJT01303.1"/>
    </source>
</evidence>
<keyword evidence="4" id="KW-1185">Reference proteome</keyword>
<organism evidence="3 4">
    <name type="scientific">Tanacetum coccineum</name>
    <dbReference type="NCBI Taxonomy" id="301880"/>
    <lineage>
        <taxon>Eukaryota</taxon>
        <taxon>Viridiplantae</taxon>
        <taxon>Streptophyta</taxon>
        <taxon>Embryophyta</taxon>
        <taxon>Tracheophyta</taxon>
        <taxon>Spermatophyta</taxon>
        <taxon>Magnoliopsida</taxon>
        <taxon>eudicotyledons</taxon>
        <taxon>Gunneridae</taxon>
        <taxon>Pentapetalae</taxon>
        <taxon>asterids</taxon>
        <taxon>campanulids</taxon>
        <taxon>Asterales</taxon>
        <taxon>Asteraceae</taxon>
        <taxon>Asteroideae</taxon>
        <taxon>Anthemideae</taxon>
        <taxon>Anthemidinae</taxon>
        <taxon>Tanacetum</taxon>
    </lineage>
</organism>
<evidence type="ECO:0000313" key="4">
    <source>
        <dbReference type="Proteomes" id="UP001151760"/>
    </source>
</evidence>
<dbReference type="PANTHER" id="PTHR24559:SF427">
    <property type="entry name" value="RNA-DIRECTED DNA POLYMERASE"/>
    <property type="match status" value="1"/>
</dbReference>
<accession>A0ABQ5AJG1</accession>
<feature type="region of interest" description="Disordered" evidence="1">
    <location>
        <begin position="215"/>
        <end position="243"/>
    </location>
</feature>